<dbReference type="SUPFAM" id="SSF53901">
    <property type="entry name" value="Thiolase-like"/>
    <property type="match status" value="1"/>
</dbReference>
<evidence type="ECO:0000313" key="6">
    <source>
        <dbReference type="EMBL" id="KAK3938002.1"/>
    </source>
</evidence>
<comment type="similarity">
    <text evidence="4">Belongs to the thiolase-like superfamily. Beta-ketoacyl-ACP synthases family.</text>
</comment>
<dbReference type="Pfam" id="PF00109">
    <property type="entry name" value="ketoacyl-synt"/>
    <property type="match status" value="1"/>
</dbReference>
<organism evidence="6 7">
    <name type="scientific">Diplogelasinospora grovesii</name>
    <dbReference type="NCBI Taxonomy" id="303347"/>
    <lineage>
        <taxon>Eukaryota</taxon>
        <taxon>Fungi</taxon>
        <taxon>Dikarya</taxon>
        <taxon>Ascomycota</taxon>
        <taxon>Pezizomycotina</taxon>
        <taxon>Sordariomycetes</taxon>
        <taxon>Sordariomycetidae</taxon>
        <taxon>Sordariales</taxon>
        <taxon>Diplogelasinosporaceae</taxon>
        <taxon>Diplogelasinospora</taxon>
    </lineage>
</organism>
<evidence type="ECO:0000256" key="1">
    <source>
        <dbReference type="ARBA" id="ARBA00022450"/>
    </source>
</evidence>
<dbReference type="Proteomes" id="UP001303473">
    <property type="component" value="Unassembled WGS sequence"/>
</dbReference>
<dbReference type="GO" id="GO:0044550">
    <property type="term" value="P:secondary metabolite biosynthetic process"/>
    <property type="evidence" value="ECO:0007669"/>
    <property type="project" value="TreeGrafter"/>
</dbReference>
<evidence type="ECO:0000259" key="5">
    <source>
        <dbReference type="PROSITE" id="PS52004"/>
    </source>
</evidence>
<dbReference type="InterPro" id="IPR020841">
    <property type="entry name" value="PKS_Beta-ketoAc_synthase_dom"/>
</dbReference>
<reference evidence="7" key="1">
    <citation type="journal article" date="2023" name="Mol. Phylogenet. Evol.">
        <title>Genome-scale phylogeny and comparative genomics of the fungal order Sordariales.</title>
        <authorList>
            <person name="Hensen N."/>
            <person name="Bonometti L."/>
            <person name="Westerberg I."/>
            <person name="Brannstrom I.O."/>
            <person name="Guillou S."/>
            <person name="Cros-Aarteil S."/>
            <person name="Calhoun S."/>
            <person name="Haridas S."/>
            <person name="Kuo A."/>
            <person name="Mondo S."/>
            <person name="Pangilinan J."/>
            <person name="Riley R."/>
            <person name="LaButti K."/>
            <person name="Andreopoulos B."/>
            <person name="Lipzen A."/>
            <person name="Chen C."/>
            <person name="Yan M."/>
            <person name="Daum C."/>
            <person name="Ng V."/>
            <person name="Clum A."/>
            <person name="Steindorff A."/>
            <person name="Ohm R.A."/>
            <person name="Martin F."/>
            <person name="Silar P."/>
            <person name="Natvig D.O."/>
            <person name="Lalanne C."/>
            <person name="Gautier V."/>
            <person name="Ament-Velasquez S.L."/>
            <person name="Kruys A."/>
            <person name="Hutchinson M.I."/>
            <person name="Powell A.J."/>
            <person name="Barry K."/>
            <person name="Miller A.N."/>
            <person name="Grigoriev I.V."/>
            <person name="Debuchy R."/>
            <person name="Gladieux P."/>
            <person name="Hiltunen Thoren M."/>
            <person name="Johannesson H."/>
        </authorList>
    </citation>
    <scope>NUCLEOTIDE SEQUENCE [LARGE SCALE GENOMIC DNA]</scope>
    <source>
        <strain evidence="7">CBS 340.73</strain>
    </source>
</reference>
<accession>A0AAN6N2I4</accession>
<feature type="domain" description="Ketosynthase family 3 (KS3)" evidence="5">
    <location>
        <begin position="7"/>
        <end position="411"/>
    </location>
</feature>
<dbReference type="Gene3D" id="3.40.47.10">
    <property type="match status" value="1"/>
</dbReference>
<dbReference type="InterPro" id="IPR016039">
    <property type="entry name" value="Thiolase-like"/>
</dbReference>
<dbReference type="SMART" id="SM00825">
    <property type="entry name" value="PKS_KS"/>
    <property type="match status" value="1"/>
</dbReference>
<dbReference type="Pfam" id="PF02801">
    <property type="entry name" value="Ketoacyl-synt_C"/>
    <property type="match status" value="1"/>
</dbReference>
<dbReference type="AlphaFoldDB" id="A0AAN6N2I4"/>
<evidence type="ECO:0000256" key="2">
    <source>
        <dbReference type="ARBA" id="ARBA00022553"/>
    </source>
</evidence>
<dbReference type="PROSITE" id="PS52004">
    <property type="entry name" value="KS3_2"/>
    <property type="match status" value="1"/>
</dbReference>
<keyword evidence="2" id="KW-0597">Phosphoprotein</keyword>
<dbReference type="PANTHER" id="PTHR43775">
    <property type="entry name" value="FATTY ACID SYNTHASE"/>
    <property type="match status" value="1"/>
</dbReference>
<dbReference type="InterPro" id="IPR014031">
    <property type="entry name" value="Ketoacyl_synth_C"/>
</dbReference>
<evidence type="ECO:0000256" key="3">
    <source>
        <dbReference type="ARBA" id="ARBA00022679"/>
    </source>
</evidence>
<dbReference type="GO" id="GO:0004312">
    <property type="term" value="F:fatty acid synthase activity"/>
    <property type="evidence" value="ECO:0007669"/>
    <property type="project" value="TreeGrafter"/>
</dbReference>
<comment type="caution">
    <text evidence="6">The sequence shown here is derived from an EMBL/GenBank/DDBJ whole genome shotgun (WGS) entry which is preliminary data.</text>
</comment>
<dbReference type="Pfam" id="PF16197">
    <property type="entry name" value="KAsynt_C_assoc"/>
    <property type="match status" value="1"/>
</dbReference>
<evidence type="ECO:0000256" key="4">
    <source>
        <dbReference type="RuleBase" id="RU003694"/>
    </source>
</evidence>
<dbReference type="GO" id="GO:0006633">
    <property type="term" value="P:fatty acid biosynthetic process"/>
    <property type="evidence" value="ECO:0007669"/>
    <property type="project" value="TreeGrafter"/>
</dbReference>
<dbReference type="InterPro" id="IPR032821">
    <property type="entry name" value="PKS_assoc"/>
</dbReference>
<proteinExistence type="inferred from homology"/>
<dbReference type="InterPro" id="IPR050091">
    <property type="entry name" value="PKS_NRPS_Biosynth_Enz"/>
</dbReference>
<dbReference type="EMBL" id="MU853839">
    <property type="protein sequence ID" value="KAK3938002.1"/>
    <property type="molecule type" value="Genomic_DNA"/>
</dbReference>
<protein>
    <submittedName>
        <fullName evidence="6">Polyketide synthetase</fullName>
    </submittedName>
</protein>
<name>A0AAN6N2I4_9PEZI</name>
<dbReference type="CDD" id="cd00833">
    <property type="entry name" value="PKS"/>
    <property type="match status" value="1"/>
</dbReference>
<gene>
    <name evidence="6" type="ORF">QBC46DRAFT_365770</name>
</gene>
<keyword evidence="3 4" id="KW-0808">Transferase</keyword>
<keyword evidence="1" id="KW-0596">Phosphopantetheine</keyword>
<sequence>MTASTRPEPIAIISTGCRFGGSSSRSKLWDLLRSPRDVLKKIDRFNADSYYNADGHRHGATDVRHAYLIDEDYKAFDPQFFGIKPVEAECIDPVQRILLETVYEALENAGLPVESLQGSNTAFYVGIMADDYQGLMLRDIEAIPTYFATATSRSIIANRISLIALHQAVQALRSGESTVAVAGGANQILGPEVFISESKLNMLSPNGRSHMWDERANGYARGEGWAAVVLKRLDDAIRDSDHIECVIRETGTNQDGRKQMIREAYARAGLDLANPRDLPQFFEAHGTGTKAGDPIEAEAIHGAFFDPDVRPASERRDVKLNVGSIKTVVGHTEGTAGLAGAIKASLAIQNGVIPPNMHFANLSSSLKPFYGPLQITTKALPWPSLPAGVPRRASVNSFGFGGSNAHAILESYEPPVLVNGSSSGPRARAPRPLLFSADSEKSLRRTLAVQAEYLEEHVDVDLESLAWTLQARRSALPIKTWISVVMAFHSAFVPTHSLLMQWILHTWNPRTRPVLSNTYTMKLHTRERTRA</sequence>
<evidence type="ECO:0000313" key="7">
    <source>
        <dbReference type="Proteomes" id="UP001303473"/>
    </source>
</evidence>
<keyword evidence="7" id="KW-1185">Reference proteome</keyword>
<dbReference type="PANTHER" id="PTHR43775:SF20">
    <property type="entry name" value="HYBRID PKS-NRPS SYNTHETASE APDA"/>
    <property type="match status" value="1"/>
</dbReference>
<dbReference type="InterPro" id="IPR014030">
    <property type="entry name" value="Ketoacyl_synth_N"/>
</dbReference>